<feature type="region of interest" description="Disordered" evidence="1">
    <location>
        <begin position="137"/>
        <end position="227"/>
    </location>
</feature>
<sequence>MGESTVEYPRDRDRRSGRRRRSRGLVGAVALAGSAPAPAAGAGSAAGDPKDSASLTPGSVISLTPNSSCEELRMEADARKPPVSPRGAARPGAAGHICDLFTRHSRPVTPVVPVVPRNCRKSSILRCDENYNTFLQAPAHDDSSTSPSPNKLHKSPWGKMRDIIQTKRESVRKKQGRSCKNSPDVVPARRRSLSDGGDSDAPPALTLTIPSSEELGESRRDLEFNFN</sequence>
<feature type="region of interest" description="Disordered" evidence="1">
    <location>
        <begin position="1"/>
        <end position="67"/>
    </location>
</feature>
<comment type="caution">
    <text evidence="2">The sequence shown here is derived from an EMBL/GenBank/DDBJ whole genome shotgun (WGS) entry which is preliminary data.</text>
</comment>
<dbReference type="STRING" id="151549.A0A4C1WJM2"/>
<reference evidence="2 3" key="1">
    <citation type="journal article" date="2019" name="Commun. Biol.">
        <title>The bagworm genome reveals a unique fibroin gene that provides high tensile strength.</title>
        <authorList>
            <person name="Kono N."/>
            <person name="Nakamura H."/>
            <person name="Ohtoshi R."/>
            <person name="Tomita M."/>
            <person name="Numata K."/>
            <person name="Arakawa K."/>
        </authorList>
    </citation>
    <scope>NUCLEOTIDE SEQUENCE [LARGE SCALE GENOMIC DNA]</scope>
</reference>
<feature type="compositionally biased region" description="Low complexity" evidence="1">
    <location>
        <begin position="24"/>
        <end position="47"/>
    </location>
</feature>
<feature type="compositionally biased region" description="Basic and acidic residues" evidence="1">
    <location>
        <begin position="216"/>
        <end position="227"/>
    </location>
</feature>
<dbReference type="EMBL" id="BGZK01000585">
    <property type="protein sequence ID" value="GBP51618.1"/>
    <property type="molecule type" value="Genomic_DNA"/>
</dbReference>
<evidence type="ECO:0000313" key="2">
    <source>
        <dbReference type="EMBL" id="GBP51618.1"/>
    </source>
</evidence>
<dbReference type="Proteomes" id="UP000299102">
    <property type="component" value="Unassembled WGS sequence"/>
</dbReference>
<organism evidence="2 3">
    <name type="scientific">Eumeta variegata</name>
    <name type="common">Bagworm moth</name>
    <name type="synonym">Eumeta japonica</name>
    <dbReference type="NCBI Taxonomy" id="151549"/>
    <lineage>
        <taxon>Eukaryota</taxon>
        <taxon>Metazoa</taxon>
        <taxon>Ecdysozoa</taxon>
        <taxon>Arthropoda</taxon>
        <taxon>Hexapoda</taxon>
        <taxon>Insecta</taxon>
        <taxon>Pterygota</taxon>
        <taxon>Neoptera</taxon>
        <taxon>Endopterygota</taxon>
        <taxon>Lepidoptera</taxon>
        <taxon>Glossata</taxon>
        <taxon>Ditrysia</taxon>
        <taxon>Tineoidea</taxon>
        <taxon>Psychidae</taxon>
        <taxon>Oiketicinae</taxon>
        <taxon>Eumeta</taxon>
    </lineage>
</organism>
<protein>
    <submittedName>
        <fullName evidence="2">Uncharacterized protein</fullName>
    </submittedName>
</protein>
<evidence type="ECO:0000313" key="3">
    <source>
        <dbReference type="Proteomes" id="UP000299102"/>
    </source>
</evidence>
<feature type="compositionally biased region" description="Polar residues" evidence="1">
    <location>
        <begin position="53"/>
        <end position="67"/>
    </location>
</feature>
<accession>A0A4C1WJM2</accession>
<name>A0A4C1WJM2_EUMVA</name>
<feature type="compositionally biased region" description="Basic and acidic residues" evidence="1">
    <location>
        <begin position="159"/>
        <end position="169"/>
    </location>
</feature>
<dbReference type="OrthoDB" id="8191083at2759"/>
<keyword evidence="3" id="KW-1185">Reference proteome</keyword>
<proteinExistence type="predicted"/>
<dbReference type="AlphaFoldDB" id="A0A4C1WJM2"/>
<gene>
    <name evidence="2" type="ORF">EVAR_96214_1</name>
</gene>
<evidence type="ECO:0000256" key="1">
    <source>
        <dbReference type="SAM" id="MobiDB-lite"/>
    </source>
</evidence>